<organism evidence="2 3">
    <name type="scientific">Pyrenophora tritici-repentis (strain Pt-1C-BFP)</name>
    <name type="common">Wheat tan spot fungus</name>
    <name type="synonym">Drechslera tritici-repentis</name>
    <dbReference type="NCBI Taxonomy" id="426418"/>
    <lineage>
        <taxon>Eukaryota</taxon>
        <taxon>Fungi</taxon>
        <taxon>Dikarya</taxon>
        <taxon>Ascomycota</taxon>
        <taxon>Pezizomycotina</taxon>
        <taxon>Dothideomycetes</taxon>
        <taxon>Pleosporomycetidae</taxon>
        <taxon>Pleosporales</taxon>
        <taxon>Pleosporineae</taxon>
        <taxon>Pleosporaceae</taxon>
        <taxon>Pyrenophora</taxon>
    </lineage>
</organism>
<dbReference type="Pfam" id="PF06985">
    <property type="entry name" value="HET"/>
    <property type="match status" value="1"/>
</dbReference>
<reference evidence="3" key="1">
    <citation type="journal article" date="2013" name="G3 (Bethesda)">
        <title>Comparative genomics of a plant-pathogenic fungus, Pyrenophora tritici-repentis, reveals transduplication and the impact of repeat elements on pathogenicity and population divergence.</title>
        <authorList>
            <person name="Manning V.A."/>
            <person name="Pandelova I."/>
            <person name="Dhillon B."/>
            <person name="Wilhelm L.J."/>
            <person name="Goodwin S.B."/>
            <person name="Berlin A.M."/>
            <person name="Figueroa M."/>
            <person name="Freitag M."/>
            <person name="Hane J.K."/>
            <person name="Henrissat B."/>
            <person name="Holman W.H."/>
            <person name="Kodira C.D."/>
            <person name="Martin J."/>
            <person name="Oliver R.P."/>
            <person name="Robbertse B."/>
            <person name="Schackwitz W."/>
            <person name="Schwartz D.C."/>
            <person name="Spatafora J.W."/>
            <person name="Turgeon B.G."/>
            <person name="Yandava C."/>
            <person name="Young S."/>
            <person name="Zhou S."/>
            <person name="Zeng Q."/>
            <person name="Grigoriev I.V."/>
            <person name="Ma L.-J."/>
            <person name="Ciuffetti L.M."/>
        </authorList>
    </citation>
    <scope>NUCLEOTIDE SEQUENCE [LARGE SCALE GENOMIC DNA]</scope>
    <source>
        <strain evidence="3">Pt-1C-BFP</strain>
    </source>
</reference>
<dbReference type="STRING" id="426418.B2VUA3"/>
<evidence type="ECO:0000313" key="2">
    <source>
        <dbReference type="EMBL" id="EDU41514.1"/>
    </source>
</evidence>
<proteinExistence type="predicted"/>
<dbReference type="PANTHER" id="PTHR33112">
    <property type="entry name" value="DOMAIN PROTEIN, PUTATIVE-RELATED"/>
    <property type="match status" value="1"/>
</dbReference>
<accession>B2VUA3</accession>
<dbReference type="InterPro" id="IPR010730">
    <property type="entry name" value="HET"/>
</dbReference>
<dbReference type="OMA" id="RWHNIAV"/>
<dbReference type="InParanoid" id="B2VUA3"/>
<dbReference type="HOGENOM" id="CLU_1245922_0_0_1"/>
<sequence length="222" mass="25605">MSDSQQSRMQLRARDDFYGRSSISVSNEFADSTQHVSCFQQIQRWLEVCLRDHPSCRTTLDPDSHEKLPTRLIDALHHSQSQIHRWHNIAVPRLLTSNLEELRKRLDVASFPPTFRDAIEATIRLGFRYIWIDALCIIQDDVQNWKQGAASMAMVYRNAVCNLGAHAAAADPEFVGLFVRRDPEQMQIPFLKIQSLDWEGNYWADPLVEPKRLSSSPLMQRG</sequence>
<dbReference type="AlphaFoldDB" id="B2VUA3"/>
<gene>
    <name evidence="2" type="ORF">PTRG_02076</name>
</gene>
<dbReference type="OrthoDB" id="5347061at2759"/>
<dbReference type="Proteomes" id="UP000001471">
    <property type="component" value="Unassembled WGS sequence"/>
</dbReference>
<dbReference type="PANTHER" id="PTHR33112:SF16">
    <property type="entry name" value="HETEROKARYON INCOMPATIBILITY DOMAIN-CONTAINING PROTEIN"/>
    <property type="match status" value="1"/>
</dbReference>
<evidence type="ECO:0000259" key="1">
    <source>
        <dbReference type="Pfam" id="PF06985"/>
    </source>
</evidence>
<feature type="domain" description="Heterokaryon incompatibility" evidence="1">
    <location>
        <begin position="99"/>
        <end position="222"/>
    </location>
</feature>
<dbReference type="EMBL" id="DS231615">
    <property type="protein sequence ID" value="EDU41514.1"/>
    <property type="molecule type" value="Genomic_DNA"/>
</dbReference>
<evidence type="ECO:0000313" key="3">
    <source>
        <dbReference type="Proteomes" id="UP000001471"/>
    </source>
</evidence>
<protein>
    <submittedName>
        <fullName evidence="2">Tol protein</fullName>
    </submittedName>
</protein>
<name>B2VUA3_PYRTR</name>